<reference evidence="3" key="2">
    <citation type="submission" date="2020-07" db="EMBL/GenBank/DDBJ databases">
        <authorList>
            <person name="Vera ALvarez R."/>
            <person name="Arias-Moreno D.M."/>
            <person name="Jimenez-Jacinto V."/>
            <person name="Jimenez-Bremont J.F."/>
            <person name="Swaminathan K."/>
            <person name="Moose S.P."/>
            <person name="Guerrero-Gonzalez M.L."/>
            <person name="Marino-Ramirez L."/>
            <person name="Landsman D."/>
            <person name="Rodriguez-Kessler M."/>
            <person name="Delgado-Sanchez P."/>
        </authorList>
    </citation>
    <scope>NUCLEOTIDE SEQUENCE</scope>
    <source>
        <tissue evidence="3">Cladode</tissue>
    </source>
</reference>
<dbReference type="EMBL" id="GISG01096463">
    <property type="protein sequence ID" value="MBA4635677.1"/>
    <property type="molecule type" value="Transcribed_RNA"/>
</dbReference>
<reference evidence="3" key="1">
    <citation type="journal article" date="2013" name="J. Plant Res.">
        <title>Effect of fungi and light on seed germination of three Opuntia species from semiarid lands of central Mexico.</title>
        <authorList>
            <person name="Delgado-Sanchez P."/>
            <person name="Jimenez-Bremont J.F."/>
            <person name="Guerrero-Gonzalez Mde L."/>
            <person name="Flores J."/>
        </authorList>
    </citation>
    <scope>NUCLEOTIDE SEQUENCE</scope>
    <source>
        <tissue evidence="3">Cladode</tissue>
    </source>
</reference>
<dbReference type="AlphaFoldDB" id="A0A7C8Z776"/>
<feature type="region of interest" description="Disordered" evidence="1">
    <location>
        <begin position="103"/>
        <end position="128"/>
    </location>
</feature>
<sequence length="128" mass="14740">MSPECQHLYHRAHLVYYTFNSLMFTTIVAIVYHTSTVQSLVLRSSAFNFPTLMRHYCTVPIPIVSTKLDLLPLTFTPLKYHIQLKIIYLFFIHTCNTTSHLRSKLETPPPPDKNGYCNSSIPPKARSI</sequence>
<proteinExistence type="predicted"/>
<keyword evidence="2" id="KW-0812">Transmembrane</keyword>
<name>A0A7C8Z776_OPUST</name>
<evidence type="ECO:0000313" key="3">
    <source>
        <dbReference type="EMBL" id="MBA4635677.1"/>
    </source>
</evidence>
<evidence type="ECO:0000256" key="1">
    <source>
        <dbReference type="SAM" id="MobiDB-lite"/>
    </source>
</evidence>
<accession>A0A7C8Z776</accession>
<evidence type="ECO:0000256" key="2">
    <source>
        <dbReference type="SAM" id="Phobius"/>
    </source>
</evidence>
<keyword evidence="2" id="KW-1133">Transmembrane helix</keyword>
<feature type="transmembrane region" description="Helical" evidence="2">
    <location>
        <begin position="12"/>
        <end position="32"/>
    </location>
</feature>
<organism evidence="3">
    <name type="scientific">Opuntia streptacantha</name>
    <name type="common">Prickly pear cactus</name>
    <name type="synonym">Opuntia cardona</name>
    <dbReference type="NCBI Taxonomy" id="393608"/>
    <lineage>
        <taxon>Eukaryota</taxon>
        <taxon>Viridiplantae</taxon>
        <taxon>Streptophyta</taxon>
        <taxon>Embryophyta</taxon>
        <taxon>Tracheophyta</taxon>
        <taxon>Spermatophyta</taxon>
        <taxon>Magnoliopsida</taxon>
        <taxon>eudicotyledons</taxon>
        <taxon>Gunneridae</taxon>
        <taxon>Pentapetalae</taxon>
        <taxon>Caryophyllales</taxon>
        <taxon>Cactineae</taxon>
        <taxon>Cactaceae</taxon>
        <taxon>Opuntioideae</taxon>
        <taxon>Opuntia</taxon>
    </lineage>
</organism>
<keyword evidence="2" id="KW-0472">Membrane</keyword>
<protein>
    <submittedName>
        <fullName evidence="3">Uncharacterized protein</fullName>
    </submittedName>
</protein>